<protein>
    <submittedName>
        <fullName evidence="2">Uncharacterized protein</fullName>
    </submittedName>
</protein>
<evidence type="ECO:0000256" key="1">
    <source>
        <dbReference type="SAM" id="Coils"/>
    </source>
</evidence>
<keyword evidence="1" id="KW-0175">Coiled coil</keyword>
<comment type="caution">
    <text evidence="2">The sequence shown here is derived from an EMBL/GenBank/DDBJ whole genome shotgun (WGS) entry which is preliminary data.</text>
</comment>
<dbReference type="EMBL" id="JMQP01000002">
    <property type="protein sequence ID" value="KIS35610.1"/>
    <property type="molecule type" value="Genomic_DNA"/>
</dbReference>
<organism evidence="2 3">
    <name type="scientific">Haemophilus influenzae</name>
    <dbReference type="NCBI Taxonomy" id="727"/>
    <lineage>
        <taxon>Bacteria</taxon>
        <taxon>Pseudomonadati</taxon>
        <taxon>Pseudomonadota</taxon>
        <taxon>Gammaproteobacteria</taxon>
        <taxon>Pasteurellales</taxon>
        <taxon>Pasteurellaceae</taxon>
        <taxon>Haemophilus</taxon>
    </lineage>
</organism>
<reference evidence="2 3" key="1">
    <citation type="submission" date="2014-05" db="EMBL/GenBank/DDBJ databases">
        <title>Methylome analysis of the phasevarions of Haemophilus influenzae.</title>
        <authorList>
            <person name="Atack J.M."/>
            <person name="Fox K.L."/>
            <person name="Power P.M."/>
            <person name="Clark T."/>
            <person name="Jurcisek J."/>
            <person name="Korlach J."/>
            <person name="Bakaletz L.O."/>
            <person name="Jennings M.P."/>
        </authorList>
    </citation>
    <scope>NUCLEOTIDE SEQUENCE [LARGE SCALE GENOMIC DNA]</scope>
    <source>
        <strain evidence="2 3">1209</strain>
    </source>
</reference>
<accession>A0A158SXL6</accession>
<dbReference type="PATRIC" id="fig|727.582.peg.1117"/>
<evidence type="ECO:0000313" key="3">
    <source>
        <dbReference type="Proteomes" id="UP000050700"/>
    </source>
</evidence>
<feature type="coiled-coil region" evidence="1">
    <location>
        <begin position="19"/>
        <end position="71"/>
    </location>
</feature>
<name>A0A158SXL6_HAEIF</name>
<dbReference type="Proteomes" id="UP000050700">
    <property type="component" value="Unassembled WGS sequence"/>
</dbReference>
<evidence type="ECO:0000313" key="2">
    <source>
        <dbReference type="EMBL" id="KIS35610.1"/>
    </source>
</evidence>
<gene>
    <name evidence="2" type="ORF">NTHI1209_01217</name>
</gene>
<sequence>MAKRWRKQEKRWVAVIYDKDELEEKIRTLDEKIENAQSQVSFNGRSVSYQVSEWTKQRDRYQQMLNELLAETRQRVKRHRIKYARF</sequence>
<dbReference type="AlphaFoldDB" id="A0A158SXL6"/>
<proteinExistence type="predicted"/>